<feature type="region of interest" description="Disordered" evidence="11">
    <location>
        <begin position="810"/>
        <end position="839"/>
    </location>
</feature>
<comment type="subunit">
    <text evidence="8">Heterotetramer composed of ParC and ParE.</text>
</comment>
<evidence type="ECO:0000256" key="10">
    <source>
        <dbReference type="PROSITE-ProRule" id="PRU01384"/>
    </source>
</evidence>
<dbReference type="SUPFAM" id="SSF56719">
    <property type="entry name" value="Type II DNA topoisomerase"/>
    <property type="match status" value="1"/>
</dbReference>
<evidence type="ECO:0000256" key="1">
    <source>
        <dbReference type="ARBA" id="ARBA00000185"/>
    </source>
</evidence>
<evidence type="ECO:0000313" key="14">
    <source>
        <dbReference type="Proteomes" id="UP000323824"/>
    </source>
</evidence>
<protein>
    <recommendedName>
        <fullName evidence="9">DNA gyrase subunit A</fullName>
        <ecNumber evidence="9">5.6.2.2</ecNumber>
    </recommendedName>
</protein>
<name>A0A5C1Q9Q9_9SPIO</name>
<keyword evidence="9" id="KW-0963">Cytoplasm</keyword>
<evidence type="ECO:0000256" key="7">
    <source>
        <dbReference type="ARBA" id="ARBA00023235"/>
    </source>
</evidence>
<dbReference type="GO" id="GO:0009330">
    <property type="term" value="C:DNA topoisomerase type II (double strand cut, ATP-hydrolyzing) complex"/>
    <property type="evidence" value="ECO:0007669"/>
    <property type="project" value="TreeGrafter"/>
</dbReference>
<evidence type="ECO:0000259" key="12">
    <source>
        <dbReference type="PROSITE" id="PS52040"/>
    </source>
</evidence>
<dbReference type="InterPro" id="IPR035516">
    <property type="entry name" value="Gyrase/topoIV_suA_C"/>
</dbReference>
<dbReference type="FunFam" id="2.120.10.90:FF:000005">
    <property type="entry name" value="DNA topoisomerase 4 subunit A"/>
    <property type="match status" value="1"/>
</dbReference>
<dbReference type="InterPro" id="IPR002205">
    <property type="entry name" value="Topo_IIA_dom_A"/>
</dbReference>
<comment type="subunit">
    <text evidence="9">Heterotetramer, composed of two GyrA and two GyrB chains. In the heterotetramer, GyrA contains the active site tyrosine that forms a transient covalent intermediate with DNA, while GyrB binds cofactors and catalyzes ATP hydrolysis.</text>
</comment>
<dbReference type="InterPro" id="IPR013758">
    <property type="entry name" value="Topo_IIA_A/C_ab"/>
</dbReference>
<dbReference type="EMBL" id="CP035807">
    <property type="protein sequence ID" value="QEN04785.1"/>
    <property type="molecule type" value="Genomic_DNA"/>
</dbReference>
<dbReference type="PANTHER" id="PTHR43493">
    <property type="entry name" value="DNA GYRASE/TOPOISOMERASE SUBUNIT A"/>
    <property type="match status" value="1"/>
</dbReference>
<dbReference type="InterPro" id="IPR013760">
    <property type="entry name" value="Topo_IIA-like_dom_sf"/>
</dbReference>
<evidence type="ECO:0000256" key="9">
    <source>
        <dbReference type="HAMAP-Rule" id="MF_01897"/>
    </source>
</evidence>
<comment type="subcellular location">
    <subcellularLocation>
        <location evidence="9">Cytoplasm</location>
    </subcellularLocation>
</comment>
<reference evidence="13 14" key="1">
    <citation type="submission" date="2019-02" db="EMBL/GenBank/DDBJ databases">
        <authorList>
            <person name="Fomenkov A."/>
            <person name="Dubinina G."/>
            <person name="Grabovich M."/>
            <person name="Vincze T."/>
            <person name="Roberts R.J."/>
        </authorList>
    </citation>
    <scope>NUCLEOTIDE SEQUENCE [LARGE SCALE GENOMIC DNA]</scope>
    <source>
        <strain evidence="13 14">P</strain>
    </source>
</reference>
<evidence type="ECO:0000256" key="6">
    <source>
        <dbReference type="ARBA" id="ARBA00023125"/>
    </source>
</evidence>
<dbReference type="GO" id="GO:0005737">
    <property type="term" value="C:cytoplasm"/>
    <property type="evidence" value="ECO:0007669"/>
    <property type="project" value="UniProtKB-SubCell"/>
</dbReference>
<dbReference type="Pfam" id="PF03989">
    <property type="entry name" value="DNA_gyraseA_C"/>
    <property type="match status" value="6"/>
</dbReference>
<keyword evidence="14" id="KW-1185">Reference proteome</keyword>
<dbReference type="NCBIfam" id="NF004044">
    <property type="entry name" value="PRK05561.1"/>
    <property type="match status" value="1"/>
</dbReference>
<dbReference type="HAMAP" id="MF_01897">
    <property type="entry name" value="GyrA"/>
    <property type="match status" value="1"/>
</dbReference>
<proteinExistence type="inferred from homology"/>
<comment type="function">
    <text evidence="9">A type II topoisomerase that negatively supercoils closed circular double-stranded (ds) DNA in an ATP-dependent manner to modulate DNA topology and maintain chromosomes in an underwound state. Negative supercoiling favors strand separation, and DNA replication, transcription, recombination and repair, all of which involve strand separation. Also able to catalyze the interconversion of other topological isomers of dsDNA rings, including catenanes and knotted rings. Type II topoisomerases break and join 2 DNA strands simultaneously in an ATP-dependent manner.</text>
</comment>
<comment type="miscellaneous">
    <text evidence="9">Few gyrases are as efficient as E.coli at forming negative supercoils. Not all organisms have 2 type II topoisomerases; in organisms with a single type II topoisomerase this enzyme also has to decatenate newly replicated chromosomes.</text>
</comment>
<organism evidence="13 14">
    <name type="scientific">Thiospirochaeta perfilievii</name>
    <dbReference type="NCBI Taxonomy" id="252967"/>
    <lineage>
        <taxon>Bacteria</taxon>
        <taxon>Pseudomonadati</taxon>
        <taxon>Spirochaetota</taxon>
        <taxon>Spirochaetia</taxon>
        <taxon>Spirochaetales</taxon>
        <taxon>Spirochaetaceae</taxon>
        <taxon>Thiospirochaeta</taxon>
    </lineage>
</organism>
<sequence length="839" mass="93908">MSENTGRVIPIAIEDEVKESYLTYAMSVIVSRALPDARDGLKPVHRRILYSMNEMGLRNNTPYKKCARIVGDVLGKFHPHGDASIYDALVRLAQDFSLRIPVVQGHGNFGSVDGDPPAAMRYTEARLAKVSEAILRDIKKETVNFNNNYDDSMVEPEVLPTAFPFLLVNGSSGIAVGMATNMAPHNLGECCDAINAAIDNPEITALELTEYVKGPDFPTGGIIFGKKGYIDAATTGRGKITVRSKTELEELRGDREAIIVTEIPYMINKANLVIKIAELVRDKKIDGISDLRDESDRNGMRIVIVIKKGFSPKVVLNQLYAHTSLQQNFNVNNLAIHNGLPKMCNLKDLIQIFIEHRQDVITRRTIFDLRKAKDRAHILEGLQIALENVDEVVAIIKASTSVVNARVALMTRFELSEIQAQAILDMRLQKITSLETQKILDELKEIMELINYLQGLLDFPERILTVIKEETLEIKEKYSNDRITEINPQEVSGITIEDLIEQEDMVVLISNKGFIKRVSLSEYKEQGRGGKGSNSTKLKDGDFVEHIFIANTHDIIMFVTSEGKAYWLKVHEIPEASRQARGSHLKTIFEFEEEEEITTIVSLNDFNEDTFLFMATNHATVKRVTTYNFRNAKTRGIKAIKLDDGEKLISAKLTDGNQDIVLISQKGKGLRFPEDAVRVMGRDTHGVRGIKLSSDDKLVGVCVGSEHEQMLLLSEKGYGKRTLMGNLSYHNRATQGQIIYKVNEKTGKLIGSMAVTEEDHIVCITQQGKTLKVRTSLVSLLGKNAFGVKILNIDKYDELVGLAKAVNTDPEPEQKDLLDIDEDNTENMDKSEENNNYEE</sequence>
<feature type="active site" description="O-(5'-phospho-DNA)-tyrosine intermediate" evidence="9 10">
    <location>
        <position position="122"/>
    </location>
</feature>
<dbReference type="KEGG" id="sper:EW093_08730"/>
<evidence type="ECO:0000313" key="13">
    <source>
        <dbReference type="EMBL" id="QEN04785.1"/>
    </source>
</evidence>
<dbReference type="CDD" id="cd00187">
    <property type="entry name" value="TOP4c"/>
    <property type="match status" value="1"/>
</dbReference>
<feature type="short sequence motif" description="GyrA-box" evidence="9">
    <location>
        <begin position="526"/>
        <end position="532"/>
    </location>
</feature>
<dbReference type="Gene3D" id="2.120.10.90">
    <property type="entry name" value="DNA gyrase/topoisomerase IV, subunit A, C-terminal"/>
    <property type="match status" value="1"/>
</dbReference>
<dbReference type="PANTHER" id="PTHR43493:SF5">
    <property type="entry name" value="DNA GYRASE SUBUNIT A, CHLOROPLASTIC_MITOCHONDRIAL"/>
    <property type="match status" value="1"/>
</dbReference>
<dbReference type="RefSeq" id="WP_149568025.1">
    <property type="nucleotide sequence ID" value="NZ_CP035807.1"/>
</dbReference>
<keyword evidence="3 9" id="KW-0547">Nucleotide-binding</keyword>
<evidence type="ECO:0000256" key="8">
    <source>
        <dbReference type="ARBA" id="ARBA00063644"/>
    </source>
</evidence>
<keyword evidence="6 9" id="KW-0238">DNA-binding</keyword>
<evidence type="ECO:0000256" key="5">
    <source>
        <dbReference type="ARBA" id="ARBA00023029"/>
    </source>
</evidence>
<evidence type="ECO:0000256" key="3">
    <source>
        <dbReference type="ARBA" id="ARBA00022741"/>
    </source>
</evidence>
<evidence type="ECO:0000256" key="4">
    <source>
        <dbReference type="ARBA" id="ARBA00022840"/>
    </source>
</evidence>
<dbReference type="Gene3D" id="3.30.1360.40">
    <property type="match status" value="1"/>
</dbReference>
<dbReference type="FunFam" id="1.10.268.10:FF:000001">
    <property type="entry name" value="DNA gyrase subunit A"/>
    <property type="match status" value="1"/>
</dbReference>
<dbReference type="PROSITE" id="PS52040">
    <property type="entry name" value="TOPO_IIA"/>
    <property type="match status" value="1"/>
</dbReference>
<dbReference type="GO" id="GO:0006261">
    <property type="term" value="P:DNA-templated DNA replication"/>
    <property type="evidence" value="ECO:0007669"/>
    <property type="project" value="UniProtKB-UniRule"/>
</dbReference>
<dbReference type="InterPro" id="IPR050220">
    <property type="entry name" value="Type_II_DNA_Topoisomerases"/>
</dbReference>
<dbReference type="InterPro" id="IPR005743">
    <property type="entry name" value="GyrA"/>
</dbReference>
<evidence type="ECO:0000256" key="11">
    <source>
        <dbReference type="SAM" id="MobiDB-lite"/>
    </source>
</evidence>
<accession>A0A5C1Q9Q9</accession>
<comment type="similarity">
    <text evidence="2 9">Belongs to the type II topoisomerase GyrA/ParC subunit family.</text>
</comment>
<comment type="catalytic activity">
    <reaction evidence="1 9 10">
        <text>ATP-dependent breakage, passage and rejoining of double-stranded DNA.</text>
        <dbReference type="EC" id="5.6.2.2"/>
    </reaction>
</comment>
<dbReference type="Gene3D" id="1.10.268.10">
    <property type="entry name" value="Topoisomerase, domain 3"/>
    <property type="match status" value="1"/>
</dbReference>
<dbReference type="AlphaFoldDB" id="A0A5C1Q9Q9"/>
<dbReference type="Proteomes" id="UP000323824">
    <property type="component" value="Chromosome"/>
</dbReference>
<dbReference type="Pfam" id="PF00521">
    <property type="entry name" value="DNA_topoisoIV"/>
    <property type="match status" value="1"/>
</dbReference>
<keyword evidence="7 9" id="KW-0413">Isomerase</keyword>
<dbReference type="SUPFAM" id="SSF101904">
    <property type="entry name" value="GyrA/ParC C-terminal domain-like"/>
    <property type="match status" value="1"/>
</dbReference>
<dbReference type="SMART" id="SM00434">
    <property type="entry name" value="TOP4c"/>
    <property type="match status" value="1"/>
</dbReference>
<keyword evidence="4 9" id="KW-0067">ATP-binding</keyword>
<gene>
    <name evidence="9 13" type="primary">gyrA</name>
    <name evidence="13" type="ORF">EW093_08730</name>
</gene>
<dbReference type="InterPro" id="IPR006691">
    <property type="entry name" value="GyrA/parC_rep"/>
</dbReference>
<dbReference type="NCBIfam" id="NF004043">
    <property type="entry name" value="PRK05560.1"/>
    <property type="match status" value="1"/>
</dbReference>
<feature type="domain" description="Topo IIA-type catalytic" evidence="12">
    <location>
        <begin position="34"/>
        <end position="499"/>
    </location>
</feature>
<dbReference type="Gene3D" id="3.90.199.10">
    <property type="entry name" value="Topoisomerase II, domain 5"/>
    <property type="match status" value="1"/>
</dbReference>
<dbReference type="GO" id="GO:0006265">
    <property type="term" value="P:DNA topological change"/>
    <property type="evidence" value="ECO:0007669"/>
    <property type="project" value="UniProtKB-UniRule"/>
</dbReference>
<keyword evidence="5 9" id="KW-0799">Topoisomerase</keyword>
<dbReference type="GO" id="GO:0003677">
    <property type="term" value="F:DNA binding"/>
    <property type="evidence" value="ECO:0007669"/>
    <property type="project" value="UniProtKB-UniRule"/>
</dbReference>
<dbReference type="GO" id="GO:0005524">
    <property type="term" value="F:ATP binding"/>
    <property type="evidence" value="ECO:0007669"/>
    <property type="project" value="UniProtKB-UniRule"/>
</dbReference>
<dbReference type="NCBIfam" id="TIGR01063">
    <property type="entry name" value="gyrA"/>
    <property type="match status" value="1"/>
</dbReference>
<reference evidence="13 14" key="2">
    <citation type="submission" date="2019-09" db="EMBL/GenBank/DDBJ databases">
        <title>Complete Genome Sequence and Methylome Analysis of free living Spirochaetas.</title>
        <authorList>
            <person name="Leshcheva N."/>
            <person name="Mikheeva N."/>
        </authorList>
    </citation>
    <scope>NUCLEOTIDE SEQUENCE [LARGE SCALE GENOMIC DNA]</scope>
    <source>
        <strain evidence="13 14">P</strain>
    </source>
</reference>
<dbReference type="GO" id="GO:0034335">
    <property type="term" value="F:DNA negative supercoiling activity"/>
    <property type="evidence" value="ECO:0007669"/>
    <property type="project" value="UniProtKB-ARBA"/>
</dbReference>
<dbReference type="OrthoDB" id="9806486at2"/>
<dbReference type="EC" id="5.6.2.2" evidence="9"/>
<evidence type="ECO:0000256" key="2">
    <source>
        <dbReference type="ARBA" id="ARBA00008263"/>
    </source>
</evidence>
<dbReference type="GO" id="GO:0005694">
    <property type="term" value="C:chromosome"/>
    <property type="evidence" value="ECO:0007669"/>
    <property type="project" value="InterPro"/>
</dbReference>
<dbReference type="InterPro" id="IPR013757">
    <property type="entry name" value="Topo_IIA_A_a_sf"/>
</dbReference>
<dbReference type="FunFam" id="3.30.1360.40:FF:000002">
    <property type="entry name" value="DNA gyrase subunit A"/>
    <property type="match status" value="1"/>
</dbReference>